<evidence type="ECO:0000256" key="2">
    <source>
        <dbReference type="SAM" id="MobiDB-lite"/>
    </source>
</evidence>
<feature type="compositionally biased region" description="Low complexity" evidence="2">
    <location>
        <begin position="26"/>
        <end position="40"/>
    </location>
</feature>
<feature type="coiled-coil region" evidence="1">
    <location>
        <begin position="911"/>
        <end position="1155"/>
    </location>
</feature>
<gene>
    <name evidence="3" type="ORF">TAV2_LOCUS4377</name>
</gene>
<feature type="region of interest" description="Disordered" evidence="2">
    <location>
        <begin position="1"/>
        <end position="61"/>
    </location>
</feature>
<dbReference type="PANTHER" id="PTHR43939">
    <property type="entry name" value="COILED-COIL DOMAIN-CONTAINING PROTEIN 158"/>
    <property type="match status" value="1"/>
</dbReference>
<organism evidence="3 4">
    <name type="scientific">Thlaspi arvense</name>
    <name type="common">Field penny-cress</name>
    <dbReference type="NCBI Taxonomy" id="13288"/>
    <lineage>
        <taxon>Eukaryota</taxon>
        <taxon>Viridiplantae</taxon>
        <taxon>Streptophyta</taxon>
        <taxon>Embryophyta</taxon>
        <taxon>Tracheophyta</taxon>
        <taxon>Spermatophyta</taxon>
        <taxon>Magnoliopsida</taxon>
        <taxon>eudicotyledons</taxon>
        <taxon>Gunneridae</taxon>
        <taxon>Pentapetalae</taxon>
        <taxon>rosids</taxon>
        <taxon>malvids</taxon>
        <taxon>Brassicales</taxon>
        <taxon>Brassicaceae</taxon>
        <taxon>Thlaspideae</taxon>
        <taxon>Thlaspi</taxon>
    </lineage>
</organism>
<feature type="coiled-coil region" evidence="1">
    <location>
        <begin position="1317"/>
        <end position="1351"/>
    </location>
</feature>
<comment type="caution">
    <text evidence="3">The sequence shown here is derived from an EMBL/GenBank/DDBJ whole genome shotgun (WGS) entry which is preliminary data.</text>
</comment>
<reference evidence="3 4" key="1">
    <citation type="submission" date="2022-03" db="EMBL/GenBank/DDBJ databases">
        <authorList>
            <person name="Nunn A."/>
            <person name="Chopra R."/>
            <person name="Nunn A."/>
            <person name="Contreras Garrido A."/>
        </authorList>
    </citation>
    <scope>NUCLEOTIDE SEQUENCE [LARGE SCALE GENOMIC DNA]</scope>
</reference>
<feature type="region of interest" description="Disordered" evidence="2">
    <location>
        <begin position="1697"/>
        <end position="1721"/>
    </location>
</feature>
<feature type="coiled-coil region" evidence="1">
    <location>
        <begin position="750"/>
        <end position="847"/>
    </location>
</feature>
<dbReference type="Proteomes" id="UP000836841">
    <property type="component" value="Unassembled WGS sequence"/>
</dbReference>
<dbReference type="Gene3D" id="1.10.287.1490">
    <property type="match status" value="1"/>
</dbReference>
<dbReference type="EMBL" id="CAJVSB020000071">
    <property type="protein sequence ID" value="CAH2041074.1"/>
    <property type="molecule type" value="Genomic_DNA"/>
</dbReference>
<evidence type="ECO:0000313" key="3">
    <source>
        <dbReference type="EMBL" id="CAH2041074.1"/>
    </source>
</evidence>
<evidence type="ECO:0000256" key="1">
    <source>
        <dbReference type="SAM" id="Coils"/>
    </source>
</evidence>
<accession>A0AAU9RFK9</accession>
<feature type="coiled-coil region" evidence="1">
    <location>
        <begin position="603"/>
        <end position="654"/>
    </location>
</feature>
<keyword evidence="1" id="KW-0175">Coiled coil</keyword>
<feature type="compositionally biased region" description="Polar residues" evidence="2">
    <location>
        <begin position="45"/>
        <end position="54"/>
    </location>
</feature>
<feature type="coiled-coil region" evidence="1">
    <location>
        <begin position="1585"/>
        <end position="1612"/>
    </location>
</feature>
<protein>
    <submittedName>
        <fullName evidence="3">Uncharacterized protein</fullName>
    </submittedName>
</protein>
<name>A0AAU9RFK9_THLAR</name>
<evidence type="ECO:0000313" key="4">
    <source>
        <dbReference type="Proteomes" id="UP000836841"/>
    </source>
</evidence>
<keyword evidence="4" id="KW-1185">Reference proteome</keyword>
<feature type="coiled-coil region" evidence="1">
    <location>
        <begin position="1434"/>
        <end position="1489"/>
    </location>
</feature>
<dbReference type="PANTHER" id="PTHR43939:SF68">
    <property type="entry name" value="CENTROSOMAL PROTEIN OF 290 KDA-LIKE"/>
    <property type="match status" value="1"/>
</dbReference>
<feature type="coiled-coil region" evidence="1">
    <location>
        <begin position="354"/>
        <end position="455"/>
    </location>
</feature>
<proteinExistence type="predicted"/>
<sequence>MSEKRDAEQVLEGSESVEDATGSVGGENASANVGAGNGAEVADDTANQESSSTGGDRADYGNRAVMKRIDSIETTDGGKDDMFVDCSEELASSDNREATGFANQERSDGKEDMQGTFVHESENGMRVDELMDQLVHLRAMLEKTIGEKESSVQQCKEEKDAFIKELTDLLCQLKGLNAQQSLLNEHHSSLTERIHKADIGEVVERISFSDNPLHELINECSSFVGSALAEHSQIEGTVGELHSMLSMKDQEIEDLHVKFTELSMSQEVIVSFLSGAQESWCDSFKVFPEVLDEQRHIEATVNRVLSSLAMTINEEDLLDDSIMGKMSCVEKKMSLLVGKYNHILSEIDILKQCLTDLKGKEAELTQKISHLEDDNKKLLEQLEKGREMAEMANADVEKLRVELEQEKARYANTKEKLGMAVTKGKALVQQRDSLKQSLAEKTSELEKCLTELQEKSSALEASEMRREELVRTENLAMSLQEALSERDVIFTKCEEILSQIPAPQELWSADIPERIRWLVDERNTLMGVTVELNKVADALSLMDLPETVSSSNLESQVSWLVQSFSLAEGQTNELQDKISRITEAAQNGIEHLTTLFITETQEKHYIKEELEELAQKYKELEEEEYQASLEKEQMVNIQGKLEELTQKNTELVEKEYQASLEKEKIVNMLIELSGVTIDSKEEGYQPASEVEMLIDRCFSKVKEQCNASSKTSSVEPEMFEKIQTLLYISYEELMLCEELLDEEIFIRSKVNNLSDELRAVSQELQLVKDEKSVLEKDLERSEEKSALVREKLSMAVKKGKGLVQERENLKKLIDEKSSEIEKLNLDLQQLKTALGDCKEQIHKLSTNVELIPKLEADLETTKDSKDQLEGFLAESNGMLQKVIESIDSIVLPDGLTFNEPVEKAQWLVGHLSECQVAKNLVEQEVEKLRVQATSLSSKLAEAYTAKEASEKELAIAETNVSKLLEEKKELEVGKTYVEQELQKALEEATSQADKFAEVCETRRLLEDALSQGENKISILLNEKEDAQANRIAAETELEKLKEEITVQSTKLAEAYRTIKSLEDALFQVETNASLLAEENNNAQVGRTNLENEMKKLKEEADLQASKLADASTTIKSLQDALLKTQNNISELANEKKNAEEEISTLNTKLNACVEELAGTSGRLESSSAELSSHLKNLELLLRDETLLFSLTRSFETKIESLKDMDLLLKDIKDHFTEIGSETLQSYPIKKESSYLSKFSAGLNDLANIGMGNGDGRTEGNDSIESYFRQTMEAFRFRDKILADKLEGFSTSMDEFIVSILTKLQATRDVVIVQVQQMRSLKQEVGSLEMDRQEQENRIAVLENDVTVLLSACTGATQELENEVKNYLVELNFMPELEKSGSFSEVREVGVDADQHRLDSSKYFKITDDLFLAAKKVTALAKKFGDVRNVLATEIKDLEIKLAETRTMLEYATEEKDLNQNRVLRLESNLEALQNSYQEMKFKLEDYQAKEGKLHDREAEISLLQNSLLTKEREDEDSFLSPSQLKSLYDKINGIEVPFAELKVGDTEFQDSDIAKKLFYVIDAVALMRDQMNLLSHNNEELHSTLLKQVRDFERLKEEFKAQNREKEDSNKMKSELFEIRLGLENLVYRLPGNDFAEEQKSAGVMEVLPVLEKLVTSIILDCENSKSKAQELSVQLLESQKVVEELSTKVKLLEDSNKKSSPTLEGVQDRSMFEAPPLPPRSEITEVDDVGPIGKKAVASAPSAAHVRTLRKGSSNDHLAISIDSESDHLVNKEETDEDKGHVFKSLNTSGLIPRHGKMIADRIDGIW</sequence>